<feature type="transmembrane region" description="Helical" evidence="10">
    <location>
        <begin position="171"/>
        <end position="194"/>
    </location>
</feature>
<dbReference type="AlphaFoldDB" id="A0A6G1PDD7"/>
<dbReference type="PANTHER" id="PTHR12002">
    <property type="entry name" value="CLAUDIN"/>
    <property type="match status" value="1"/>
</dbReference>
<evidence type="ECO:0000256" key="5">
    <source>
        <dbReference type="ARBA" id="ARBA00022475"/>
    </source>
</evidence>
<evidence type="ECO:0000256" key="3">
    <source>
        <dbReference type="ARBA" id="ARBA00008295"/>
    </source>
</evidence>
<comment type="subcellular location">
    <subcellularLocation>
        <location evidence="1">Cell junction</location>
        <location evidence="1">Tight junction</location>
    </subcellularLocation>
    <subcellularLocation>
        <location evidence="2">Cell membrane</location>
        <topology evidence="2">Multi-pass membrane protein</topology>
    </subcellularLocation>
</comment>
<feature type="transmembrane region" description="Helical" evidence="10">
    <location>
        <begin position="134"/>
        <end position="159"/>
    </location>
</feature>
<evidence type="ECO:0000256" key="9">
    <source>
        <dbReference type="ARBA" id="ARBA00023136"/>
    </source>
</evidence>
<organism evidence="11 12">
    <name type="scientific">Channa argus</name>
    <name type="common">Northern snakehead</name>
    <name type="synonym">Ophicephalus argus</name>
    <dbReference type="NCBI Taxonomy" id="215402"/>
    <lineage>
        <taxon>Eukaryota</taxon>
        <taxon>Metazoa</taxon>
        <taxon>Chordata</taxon>
        <taxon>Craniata</taxon>
        <taxon>Vertebrata</taxon>
        <taxon>Euteleostomi</taxon>
        <taxon>Actinopterygii</taxon>
        <taxon>Neopterygii</taxon>
        <taxon>Teleostei</taxon>
        <taxon>Neoteleostei</taxon>
        <taxon>Acanthomorphata</taxon>
        <taxon>Anabantaria</taxon>
        <taxon>Anabantiformes</taxon>
        <taxon>Channoidei</taxon>
        <taxon>Channidae</taxon>
        <taxon>Channa</taxon>
    </lineage>
</organism>
<dbReference type="Proteomes" id="UP000503349">
    <property type="component" value="Chromosome 4"/>
</dbReference>
<keyword evidence="6 10" id="KW-0812">Transmembrane</keyword>
<evidence type="ECO:0000256" key="6">
    <source>
        <dbReference type="ARBA" id="ARBA00022692"/>
    </source>
</evidence>
<keyword evidence="5" id="KW-1003">Cell membrane</keyword>
<evidence type="ECO:0000256" key="1">
    <source>
        <dbReference type="ARBA" id="ARBA00004435"/>
    </source>
</evidence>
<evidence type="ECO:0000256" key="8">
    <source>
        <dbReference type="ARBA" id="ARBA00022989"/>
    </source>
</evidence>
<proteinExistence type="inferred from homology"/>
<name>A0A6G1PDD7_CHAAH</name>
<evidence type="ECO:0000256" key="10">
    <source>
        <dbReference type="SAM" id="Phobius"/>
    </source>
</evidence>
<feature type="transmembrane region" description="Helical" evidence="10">
    <location>
        <begin position="222"/>
        <end position="248"/>
    </location>
</feature>
<protein>
    <submittedName>
        <fullName evidence="11">Claudin-34</fullName>
    </submittedName>
</protein>
<keyword evidence="8 10" id="KW-1133">Transmembrane helix</keyword>
<keyword evidence="7" id="KW-0965">Cell junction</keyword>
<comment type="similarity">
    <text evidence="3">Belongs to the claudin family.</text>
</comment>
<dbReference type="InterPro" id="IPR004031">
    <property type="entry name" value="PMP22/EMP/MP20/Claudin"/>
</dbReference>
<dbReference type="GO" id="GO:0005923">
    <property type="term" value="C:bicellular tight junction"/>
    <property type="evidence" value="ECO:0007669"/>
    <property type="project" value="UniProtKB-SubCell"/>
</dbReference>
<reference evidence="12" key="2">
    <citation type="submission" date="2019-02" db="EMBL/GenBank/DDBJ databases">
        <title>Opniocepnalus argus Var Kimnra genome.</title>
        <authorList>
            <person name="Zhou C."/>
            <person name="Xiao S."/>
        </authorList>
    </citation>
    <scope>NUCLEOTIDE SEQUENCE [LARGE SCALE GENOMIC DNA]</scope>
</reference>
<sequence>MLCLGPLRGGGGEQVTPVTTERATNGANEKCCSCSEVLMGPSLGGTRPYLAHTAHAQLAALWLSCVGWTLTAVAQGLIQWRVWVVSDREVISSGVAWVGVWRVCFNSHTLVSPGFKVMHCSYISPTEAFTPPDIVAAQVLMLLSLLVGGCGNAGGLYTLRNVYFALERNLLMSFFTTGGLCLLAAILSLIPLMWNLNSVVTNQTIRFPPDFKMPPAPESQHVGSGIAVGMAGTVLMIISGIIFCTYRLPVRSRPQIRLKVQSLPAPPVANGQGGLTGCRGKENQAFESHEHL</sequence>
<evidence type="ECO:0000256" key="4">
    <source>
        <dbReference type="ARBA" id="ARBA00022427"/>
    </source>
</evidence>
<reference evidence="11 12" key="1">
    <citation type="submission" date="2019-02" db="EMBL/GenBank/DDBJ databases">
        <title>Opniocepnalus argus genome.</title>
        <authorList>
            <person name="Zhou C."/>
            <person name="Xiao S."/>
        </authorList>
    </citation>
    <scope>NUCLEOTIDE SEQUENCE [LARGE SCALE GENOMIC DNA]</scope>
    <source>
        <strain evidence="11">OARG1902GOOAL</strain>
        <tissue evidence="11">Muscle</tissue>
    </source>
</reference>
<dbReference type="Pfam" id="PF13903">
    <property type="entry name" value="Claudin_2"/>
    <property type="match status" value="1"/>
</dbReference>
<evidence type="ECO:0000313" key="11">
    <source>
        <dbReference type="EMBL" id="KAF3688320.1"/>
    </source>
</evidence>
<evidence type="ECO:0000256" key="7">
    <source>
        <dbReference type="ARBA" id="ARBA00022949"/>
    </source>
</evidence>
<dbReference type="EMBL" id="CM015715">
    <property type="protein sequence ID" value="KAF3688320.1"/>
    <property type="molecule type" value="Genomic_DNA"/>
</dbReference>
<keyword evidence="12" id="KW-1185">Reference proteome</keyword>
<evidence type="ECO:0000256" key="2">
    <source>
        <dbReference type="ARBA" id="ARBA00004651"/>
    </source>
</evidence>
<dbReference type="Gene3D" id="1.20.140.150">
    <property type="match status" value="1"/>
</dbReference>
<dbReference type="InterPro" id="IPR006187">
    <property type="entry name" value="Claudin"/>
</dbReference>
<evidence type="ECO:0000313" key="12">
    <source>
        <dbReference type="Proteomes" id="UP000503349"/>
    </source>
</evidence>
<dbReference type="GO" id="GO:0005886">
    <property type="term" value="C:plasma membrane"/>
    <property type="evidence" value="ECO:0007669"/>
    <property type="project" value="UniProtKB-SubCell"/>
</dbReference>
<keyword evidence="9 10" id="KW-0472">Membrane</keyword>
<gene>
    <name evidence="11" type="ORF">EXN66_Car003992</name>
</gene>
<dbReference type="GO" id="GO:0005198">
    <property type="term" value="F:structural molecule activity"/>
    <property type="evidence" value="ECO:0007669"/>
    <property type="project" value="InterPro"/>
</dbReference>
<accession>A0A6G1PDD7</accession>
<keyword evidence="4" id="KW-0796">Tight junction</keyword>